<keyword evidence="1" id="KW-0732">Signal</keyword>
<dbReference type="RefSeq" id="WP_145803331.1">
    <property type="nucleotide sequence ID" value="NZ_VIVK01000001.1"/>
</dbReference>
<keyword evidence="3" id="KW-1185">Reference proteome</keyword>
<evidence type="ECO:0000313" key="2">
    <source>
        <dbReference type="EMBL" id="TWD79856.1"/>
    </source>
</evidence>
<dbReference type="EMBL" id="VIVK01000001">
    <property type="protein sequence ID" value="TWD79856.1"/>
    <property type="molecule type" value="Genomic_DNA"/>
</dbReference>
<feature type="chain" id="PRO_5039297414" evidence="1">
    <location>
        <begin position="23"/>
        <end position="297"/>
    </location>
</feature>
<comment type="caution">
    <text evidence="2">The sequence shown here is derived from an EMBL/GenBank/DDBJ whole genome shotgun (WGS) entry which is preliminary data.</text>
</comment>
<proteinExistence type="predicted"/>
<organism evidence="2 3">
    <name type="scientific">Kribbella amoyensis</name>
    <dbReference type="NCBI Taxonomy" id="996641"/>
    <lineage>
        <taxon>Bacteria</taxon>
        <taxon>Bacillati</taxon>
        <taxon>Actinomycetota</taxon>
        <taxon>Actinomycetes</taxon>
        <taxon>Propionibacteriales</taxon>
        <taxon>Kribbellaceae</taxon>
        <taxon>Kribbella</taxon>
    </lineage>
</organism>
<evidence type="ECO:0000313" key="3">
    <source>
        <dbReference type="Proteomes" id="UP000318380"/>
    </source>
</evidence>
<feature type="signal peptide" evidence="1">
    <location>
        <begin position="1"/>
        <end position="22"/>
    </location>
</feature>
<sequence>MRKSLVAAATTLAVVATGLAVAGIVGSAGPADAALSDVPADCQARTSAYRADGQRLSYKYAAKKTSVEAIENDNLGWVPTAMAEGAASGGEDVQMAQNLVTHPTDGKLYLLKRVIRRTDGVWRVTEQTTTPLASGFAGTRILVGGPGSYYYRVAGKSLYRFQTVFGDGAPRITTPVLMPGTAWNTVKTLKYQRTGGTAAAPIHVLFGGKTTGELKEWQVSEKDPAKITSKVVRPSGFNQFTSINAGFCSSRPNGRSLLGITATGSASIYFDANEKDGLGSDIKGGSLGALNWTEKAY</sequence>
<name>A0A561BLT3_9ACTN</name>
<evidence type="ECO:0000256" key="1">
    <source>
        <dbReference type="SAM" id="SignalP"/>
    </source>
</evidence>
<dbReference type="Proteomes" id="UP000318380">
    <property type="component" value="Unassembled WGS sequence"/>
</dbReference>
<dbReference type="AlphaFoldDB" id="A0A561BLT3"/>
<gene>
    <name evidence="2" type="ORF">FB561_0922</name>
</gene>
<protein>
    <submittedName>
        <fullName evidence="2">Uncharacterized protein</fullName>
    </submittedName>
</protein>
<accession>A0A561BLT3</accession>
<reference evidence="2 3" key="1">
    <citation type="submission" date="2019-06" db="EMBL/GenBank/DDBJ databases">
        <title>Sequencing the genomes of 1000 actinobacteria strains.</title>
        <authorList>
            <person name="Klenk H.-P."/>
        </authorList>
    </citation>
    <scope>NUCLEOTIDE SEQUENCE [LARGE SCALE GENOMIC DNA]</scope>
    <source>
        <strain evidence="2 3">DSM 24683</strain>
    </source>
</reference>
<dbReference type="OrthoDB" id="3814463at2"/>